<accession>A0A6A4SD59</accession>
<evidence type="ECO:0000256" key="1">
    <source>
        <dbReference type="SAM" id="Phobius"/>
    </source>
</evidence>
<dbReference type="Proteomes" id="UP000438429">
    <property type="component" value="Unassembled WGS sequence"/>
</dbReference>
<gene>
    <name evidence="2" type="ORF">F2P81_017270</name>
</gene>
<keyword evidence="1" id="KW-0812">Transmembrane</keyword>
<organism evidence="2 3">
    <name type="scientific">Scophthalmus maximus</name>
    <name type="common">Turbot</name>
    <name type="synonym">Psetta maxima</name>
    <dbReference type="NCBI Taxonomy" id="52904"/>
    <lineage>
        <taxon>Eukaryota</taxon>
        <taxon>Metazoa</taxon>
        <taxon>Chordata</taxon>
        <taxon>Craniata</taxon>
        <taxon>Vertebrata</taxon>
        <taxon>Euteleostomi</taxon>
        <taxon>Actinopterygii</taxon>
        <taxon>Neopterygii</taxon>
        <taxon>Teleostei</taxon>
        <taxon>Neoteleostei</taxon>
        <taxon>Acanthomorphata</taxon>
        <taxon>Carangaria</taxon>
        <taxon>Pleuronectiformes</taxon>
        <taxon>Pleuronectoidei</taxon>
        <taxon>Scophthalmidae</taxon>
        <taxon>Scophthalmus</taxon>
    </lineage>
</organism>
<evidence type="ECO:0000313" key="2">
    <source>
        <dbReference type="EMBL" id="KAF0030539.1"/>
    </source>
</evidence>
<name>A0A6A4SD59_SCOMX</name>
<proteinExistence type="predicted"/>
<reference evidence="2 3" key="1">
    <citation type="submission" date="2019-06" db="EMBL/GenBank/DDBJ databases">
        <title>Draft genomes of female and male turbot (Scophthalmus maximus).</title>
        <authorList>
            <person name="Xu H."/>
            <person name="Xu X.-W."/>
            <person name="Shao C."/>
            <person name="Chen S."/>
        </authorList>
    </citation>
    <scope>NUCLEOTIDE SEQUENCE [LARGE SCALE GENOMIC DNA]</scope>
    <source>
        <strain evidence="2">Ysfricsl-2016a</strain>
        <tissue evidence="2">Blood</tissue>
    </source>
</reference>
<dbReference type="AlphaFoldDB" id="A0A6A4SD59"/>
<keyword evidence="1" id="KW-1133">Transmembrane helix</keyword>
<sequence length="70" mass="7639">MDSSDVYGKLRKLSGPNFLGLFFLILVRTVSVCSRLKAPPNNNNGIIGGTSHFIQHLLDVIAPLVVSRQC</sequence>
<comment type="caution">
    <text evidence="2">The sequence shown here is derived from an EMBL/GenBank/DDBJ whole genome shotgun (WGS) entry which is preliminary data.</text>
</comment>
<evidence type="ECO:0000313" key="3">
    <source>
        <dbReference type="Proteomes" id="UP000438429"/>
    </source>
</evidence>
<protein>
    <submittedName>
        <fullName evidence="2">Uncharacterized protein</fullName>
    </submittedName>
</protein>
<feature type="transmembrane region" description="Helical" evidence="1">
    <location>
        <begin position="18"/>
        <end position="36"/>
    </location>
</feature>
<dbReference type="EMBL" id="VEVO01000015">
    <property type="protein sequence ID" value="KAF0030539.1"/>
    <property type="molecule type" value="Genomic_DNA"/>
</dbReference>
<keyword evidence="1" id="KW-0472">Membrane</keyword>